<keyword evidence="9" id="KW-0804">Transcription</keyword>
<evidence type="ECO:0000256" key="12">
    <source>
        <dbReference type="PROSITE-ProRule" id="PRU00469"/>
    </source>
</evidence>
<dbReference type="GO" id="GO:0017025">
    <property type="term" value="F:TBP-class protein binding"/>
    <property type="evidence" value="ECO:0007669"/>
    <property type="project" value="InterPro"/>
</dbReference>
<keyword evidence="4" id="KW-0677">Repeat</keyword>
<evidence type="ECO:0000256" key="1">
    <source>
        <dbReference type="ARBA" id="ARBA00004123"/>
    </source>
</evidence>
<keyword evidence="3" id="KW-0479">Metal-binding</keyword>
<evidence type="ECO:0000256" key="13">
    <source>
        <dbReference type="SAM" id="Coils"/>
    </source>
</evidence>
<evidence type="ECO:0000313" key="18">
    <source>
        <dbReference type="Proteomes" id="UP000094389"/>
    </source>
</evidence>
<dbReference type="CDD" id="cd20553">
    <property type="entry name" value="CYCLIN_TFIIIB90_rpt1"/>
    <property type="match status" value="1"/>
</dbReference>
<dbReference type="RefSeq" id="XP_020072503.1">
    <property type="nucleotide sequence ID" value="XM_020216209.1"/>
</dbReference>
<dbReference type="AlphaFoldDB" id="A0A1E4S7G3"/>
<dbReference type="GO" id="GO:0000995">
    <property type="term" value="F:RNA polymerase III general transcription initiation factor activity"/>
    <property type="evidence" value="ECO:0007669"/>
    <property type="project" value="TreeGrafter"/>
</dbReference>
<organism evidence="17 18">
    <name type="scientific">Cyberlindnera jadinii (strain ATCC 18201 / CBS 1600 / BCRC 20928 / JCM 3617 / NBRC 0987 / NRRL Y-1542)</name>
    <name type="common">Torula yeast</name>
    <name type="synonym">Candida utilis</name>
    <dbReference type="NCBI Taxonomy" id="983966"/>
    <lineage>
        <taxon>Eukaryota</taxon>
        <taxon>Fungi</taxon>
        <taxon>Dikarya</taxon>
        <taxon>Ascomycota</taxon>
        <taxon>Saccharomycotina</taxon>
        <taxon>Saccharomycetes</taxon>
        <taxon>Phaffomycetales</taxon>
        <taxon>Phaffomycetaceae</taxon>
        <taxon>Cyberlindnera</taxon>
    </lineage>
</organism>
<keyword evidence="5 12" id="KW-0863">Zinc-finger</keyword>
<comment type="subcellular location">
    <subcellularLocation>
        <location evidence="1">Nucleus</location>
    </subcellularLocation>
</comment>
<dbReference type="PANTHER" id="PTHR11618">
    <property type="entry name" value="TRANSCRIPTION INITIATION FACTOR IIB-RELATED"/>
    <property type="match status" value="1"/>
</dbReference>
<dbReference type="GO" id="GO:0097550">
    <property type="term" value="C:transcription preinitiation complex"/>
    <property type="evidence" value="ECO:0007669"/>
    <property type="project" value="TreeGrafter"/>
</dbReference>
<dbReference type="InterPro" id="IPR013150">
    <property type="entry name" value="TFIIB_cyclin"/>
</dbReference>
<keyword evidence="7" id="KW-0805">Transcription regulation</keyword>
<dbReference type="InterPro" id="IPR036915">
    <property type="entry name" value="Cyclin-like_sf"/>
</dbReference>
<dbReference type="InterPro" id="IPR013137">
    <property type="entry name" value="Znf_TFIIB"/>
</dbReference>
<name>A0A1E4S7G3_CYBJN</name>
<evidence type="ECO:0000256" key="3">
    <source>
        <dbReference type="ARBA" id="ARBA00022723"/>
    </source>
</evidence>
<evidence type="ECO:0000256" key="4">
    <source>
        <dbReference type="ARBA" id="ARBA00022737"/>
    </source>
</evidence>
<dbReference type="GO" id="GO:0001006">
    <property type="term" value="F:RNA polymerase III type 3 promoter sequence-specific DNA binding"/>
    <property type="evidence" value="ECO:0007669"/>
    <property type="project" value="TreeGrafter"/>
</dbReference>
<evidence type="ECO:0000256" key="10">
    <source>
        <dbReference type="ARBA" id="ARBA00023242"/>
    </source>
</evidence>
<dbReference type="CDD" id="cd20554">
    <property type="entry name" value="CYCLIN_TFIIIB90_rpt2"/>
    <property type="match status" value="1"/>
</dbReference>
<dbReference type="PROSITE" id="PS51134">
    <property type="entry name" value="ZF_TFIIB"/>
    <property type="match status" value="1"/>
</dbReference>
<evidence type="ECO:0000256" key="11">
    <source>
        <dbReference type="ARBA" id="ARBA00031009"/>
    </source>
</evidence>
<keyword evidence="10" id="KW-0539">Nucleus</keyword>
<evidence type="ECO:0000256" key="6">
    <source>
        <dbReference type="ARBA" id="ARBA00022833"/>
    </source>
</evidence>
<feature type="domain" description="TFIIB-type" evidence="16">
    <location>
        <begin position="141"/>
        <end position="174"/>
    </location>
</feature>
<evidence type="ECO:0000256" key="15">
    <source>
        <dbReference type="SAM" id="Phobius"/>
    </source>
</evidence>
<keyword evidence="8" id="KW-0010">Activator</keyword>
<dbReference type="Pfam" id="PF00382">
    <property type="entry name" value="TFIIB"/>
    <property type="match status" value="2"/>
</dbReference>
<dbReference type="Gene3D" id="1.20.5.650">
    <property type="entry name" value="Single helix bin"/>
    <property type="match status" value="1"/>
</dbReference>
<dbReference type="InterPro" id="IPR000812">
    <property type="entry name" value="TFIIB"/>
</dbReference>
<feature type="transmembrane region" description="Helical" evidence="15">
    <location>
        <begin position="81"/>
        <end position="105"/>
    </location>
</feature>
<dbReference type="InterPro" id="IPR011665">
    <property type="entry name" value="BRF1_TBP-bd_dom"/>
</dbReference>
<accession>A0A1E4S7G3</accession>
<dbReference type="GO" id="GO:0070897">
    <property type="term" value="P:transcription preinitiation complex assembly"/>
    <property type="evidence" value="ECO:0007669"/>
    <property type="project" value="InterPro"/>
</dbReference>
<dbReference type="PRINTS" id="PR00685">
    <property type="entry name" value="TIFACTORIIB"/>
</dbReference>
<dbReference type="SMART" id="SM00385">
    <property type="entry name" value="CYCLIN"/>
    <property type="match status" value="2"/>
</dbReference>
<dbReference type="Pfam" id="PF07741">
    <property type="entry name" value="BRF1"/>
    <property type="match status" value="1"/>
</dbReference>
<dbReference type="GO" id="GO:0006384">
    <property type="term" value="P:transcription initiation at RNA polymerase III promoter"/>
    <property type="evidence" value="ECO:0007669"/>
    <property type="project" value="UniProtKB-ARBA"/>
</dbReference>
<feature type="coiled-coil region" evidence="13">
    <location>
        <begin position="472"/>
        <end position="503"/>
    </location>
</feature>
<dbReference type="Gene3D" id="1.10.472.10">
    <property type="entry name" value="Cyclin-like"/>
    <property type="match status" value="2"/>
</dbReference>
<gene>
    <name evidence="17" type="ORF">CYBJADRAFT_171379</name>
</gene>
<keyword evidence="6" id="KW-0862">Zinc</keyword>
<dbReference type="GeneID" id="30990605"/>
<protein>
    <recommendedName>
        <fullName evidence="11">B-related factor 1</fullName>
    </recommendedName>
</protein>
<keyword evidence="15" id="KW-0812">Transmembrane</keyword>
<evidence type="ECO:0000256" key="9">
    <source>
        <dbReference type="ARBA" id="ARBA00023163"/>
    </source>
</evidence>
<dbReference type="PROSITE" id="PS00782">
    <property type="entry name" value="TFIIB"/>
    <property type="match status" value="2"/>
</dbReference>
<sequence>MTLLSLFSSEGVPITTSLPRDCLQAERSALLLCKFGAVLCLLSFAVVLDFRLNTGDDSGDGDGNDGGSGGDDGLGPVNRDVFAMVIGTIFFVLSICSLTLGLYNYFHSIRLYLTQHRSVVKKMPINLFVSILVVTLLSLNIALLCKSCGCTDFTRDIHSASSDLACSKCGRVYEDAPIVSEVTFGEASNGAAVVQGSFVGADQSHATFATGPRGNSMDSRAKTLASAKRKIKAVSNALRIPDYVGDAAYQWFSLALANNFVKGRRSQNVIAACLYIACRKEKTHHMLIDFSARLQISVFSVGATFLKMVKLLHITSLPLADPSLFIQHFAEKLEFGDDKVKIVKDAVRLAQRMADDWIHEGRRPAGIAGACLLLAARMNNHRRTHAEIVAVAHVGEDTLQRRLNEFKSTHSAKLTVKAFREAEYIEPSEPPSFQRNREQKIRIIESLGTSKRDNDPAQLKDLEDSSELKSLIANVDLNSKEILEQLERVKKRQEQDRERLISANNIKLESKEDTAEDSDRPRNLHKLPTTADVLAKIPSHPENFDDIEDDEIEVFLLTEEESLLKERVWTGLNEEFLLDQEQKRLKAEADEISGHQQPRKKRKQVKNESDTLNDLENDGIQGALKNIGEASSASMAARSMLSRKAQSKKINYHALTNLFDTE</sequence>
<dbReference type="InterPro" id="IPR013763">
    <property type="entry name" value="Cyclin-like_dom"/>
</dbReference>
<feature type="transmembrane region" description="Helical" evidence="15">
    <location>
        <begin position="125"/>
        <end position="144"/>
    </location>
</feature>
<dbReference type="InterPro" id="IPR023486">
    <property type="entry name" value="TFIIB_CS"/>
</dbReference>
<dbReference type="EMBL" id="KV453926">
    <property type="protein sequence ID" value="ODV75464.1"/>
    <property type="molecule type" value="Genomic_DNA"/>
</dbReference>
<evidence type="ECO:0000256" key="5">
    <source>
        <dbReference type="ARBA" id="ARBA00022771"/>
    </source>
</evidence>
<dbReference type="Proteomes" id="UP000094389">
    <property type="component" value="Unassembled WGS sequence"/>
</dbReference>
<proteinExistence type="inferred from homology"/>
<dbReference type="OMA" id="EPPCKVM"/>
<feature type="transmembrane region" description="Helical" evidence="15">
    <location>
        <begin position="29"/>
        <end position="48"/>
    </location>
</feature>
<reference evidence="17 18" key="1">
    <citation type="journal article" date="2016" name="Proc. Natl. Acad. Sci. U.S.A.">
        <title>Comparative genomics of biotechnologically important yeasts.</title>
        <authorList>
            <person name="Riley R."/>
            <person name="Haridas S."/>
            <person name="Wolfe K.H."/>
            <person name="Lopes M.R."/>
            <person name="Hittinger C.T."/>
            <person name="Goeker M."/>
            <person name="Salamov A.A."/>
            <person name="Wisecaver J.H."/>
            <person name="Long T.M."/>
            <person name="Calvey C.H."/>
            <person name="Aerts A.L."/>
            <person name="Barry K.W."/>
            <person name="Choi C."/>
            <person name="Clum A."/>
            <person name="Coughlan A.Y."/>
            <person name="Deshpande S."/>
            <person name="Douglass A.P."/>
            <person name="Hanson S.J."/>
            <person name="Klenk H.-P."/>
            <person name="LaButti K.M."/>
            <person name="Lapidus A."/>
            <person name="Lindquist E.A."/>
            <person name="Lipzen A.M."/>
            <person name="Meier-Kolthoff J.P."/>
            <person name="Ohm R.A."/>
            <person name="Otillar R.P."/>
            <person name="Pangilinan J.L."/>
            <person name="Peng Y."/>
            <person name="Rokas A."/>
            <person name="Rosa C.A."/>
            <person name="Scheuner C."/>
            <person name="Sibirny A.A."/>
            <person name="Slot J.C."/>
            <person name="Stielow J.B."/>
            <person name="Sun H."/>
            <person name="Kurtzman C.P."/>
            <person name="Blackwell M."/>
            <person name="Grigoriev I.V."/>
            <person name="Jeffries T.W."/>
        </authorList>
    </citation>
    <scope>NUCLEOTIDE SEQUENCE [LARGE SCALE GENOMIC DNA]</scope>
    <source>
        <strain evidence="18">ATCC 18201 / CBS 1600 / BCRC 20928 / JCM 3617 / NBRC 0987 / NRRL Y-1542</strain>
    </source>
</reference>
<evidence type="ECO:0000256" key="14">
    <source>
        <dbReference type="SAM" id="MobiDB-lite"/>
    </source>
</evidence>
<keyword evidence="13" id="KW-0175">Coiled coil</keyword>
<evidence type="ECO:0000259" key="16">
    <source>
        <dbReference type="PROSITE" id="PS51134"/>
    </source>
</evidence>
<feature type="region of interest" description="Disordered" evidence="14">
    <location>
        <begin position="590"/>
        <end position="619"/>
    </location>
</feature>
<dbReference type="FunFam" id="1.10.472.10:FF:000007">
    <property type="entry name" value="Transcription factor IIIB 90 kDa subunit"/>
    <property type="match status" value="1"/>
</dbReference>
<dbReference type="GO" id="GO:0000126">
    <property type="term" value="C:transcription factor TFIIIB complex"/>
    <property type="evidence" value="ECO:0007669"/>
    <property type="project" value="TreeGrafter"/>
</dbReference>
<dbReference type="GO" id="GO:0005634">
    <property type="term" value="C:nucleus"/>
    <property type="evidence" value="ECO:0007669"/>
    <property type="project" value="UniProtKB-SubCell"/>
</dbReference>
<dbReference type="PANTHER" id="PTHR11618:SF4">
    <property type="entry name" value="TRANSCRIPTION FACTOR IIIB 90 KDA SUBUNIT"/>
    <property type="match status" value="1"/>
</dbReference>
<evidence type="ECO:0000256" key="8">
    <source>
        <dbReference type="ARBA" id="ARBA00023159"/>
    </source>
</evidence>
<evidence type="ECO:0000256" key="2">
    <source>
        <dbReference type="ARBA" id="ARBA00010857"/>
    </source>
</evidence>
<keyword evidence="15" id="KW-1133">Transmembrane helix</keyword>
<dbReference type="SUPFAM" id="SSF57783">
    <property type="entry name" value="Zinc beta-ribbon"/>
    <property type="match status" value="1"/>
</dbReference>
<evidence type="ECO:0000313" key="17">
    <source>
        <dbReference type="EMBL" id="ODV75464.1"/>
    </source>
</evidence>
<dbReference type="SUPFAM" id="SSF47954">
    <property type="entry name" value="Cyclin-like"/>
    <property type="match status" value="2"/>
</dbReference>
<comment type="similarity">
    <text evidence="2">Belongs to the TFIIB family.</text>
</comment>
<dbReference type="FunFam" id="1.10.472.10:FF:000002">
    <property type="entry name" value="Transcription factor IIIB 90 kDa subunit"/>
    <property type="match status" value="1"/>
</dbReference>
<keyword evidence="15" id="KW-0472">Membrane</keyword>
<dbReference type="STRING" id="983966.A0A1E4S7G3"/>
<dbReference type="OrthoDB" id="511529at2759"/>
<evidence type="ECO:0000256" key="7">
    <source>
        <dbReference type="ARBA" id="ARBA00023015"/>
    </source>
</evidence>
<dbReference type="GO" id="GO:0008270">
    <property type="term" value="F:zinc ion binding"/>
    <property type="evidence" value="ECO:0007669"/>
    <property type="project" value="UniProtKB-KW"/>
</dbReference>
<keyword evidence="18" id="KW-1185">Reference proteome</keyword>